<sequence>MYIDDHPQNVKSYCVDDLISDGNRFPFIKSRTVIVVKISCLWGEFIGFGSHYSVDLAMFCAEMENRFPNKWRNGYTALVIIEAIQVYGILAGRGARAGENDVDNQ</sequence>
<dbReference type="AlphaFoldDB" id="A0A483K5H0"/>
<gene>
    <name evidence="1" type="ORF">ETE84_25050</name>
</gene>
<accession>A0A483K5H0</accession>
<evidence type="ECO:0000313" key="1">
    <source>
        <dbReference type="EMBL" id="TCX58088.1"/>
    </source>
</evidence>
<protein>
    <submittedName>
        <fullName evidence="1">Uncharacterized protein</fullName>
    </submittedName>
</protein>
<proteinExistence type="predicted"/>
<reference evidence="1" key="1">
    <citation type="submission" date="2019-01" db="EMBL/GenBank/DDBJ databases">
        <authorList>
            <person name="Lista F."/>
            <person name="Anselmo A."/>
        </authorList>
    </citation>
    <scope>NUCLEOTIDE SEQUENCE</scope>
    <source>
        <strain evidence="1">8S</strain>
    </source>
</reference>
<organism evidence="1">
    <name type="scientific">Klebsiella quasipneumoniae</name>
    <dbReference type="NCBI Taxonomy" id="1463165"/>
    <lineage>
        <taxon>Bacteria</taxon>
        <taxon>Pseudomonadati</taxon>
        <taxon>Pseudomonadota</taxon>
        <taxon>Gammaproteobacteria</taxon>
        <taxon>Enterobacterales</taxon>
        <taxon>Enterobacteriaceae</taxon>
        <taxon>Klebsiella/Raoultella group</taxon>
        <taxon>Klebsiella</taxon>
        <taxon>Klebsiella pneumoniae complex</taxon>
    </lineage>
</organism>
<comment type="caution">
    <text evidence="1">The sequence shown here is derived from an EMBL/GenBank/DDBJ whole genome shotgun (WGS) entry which is preliminary data.</text>
</comment>
<dbReference type="EMBL" id="SDCO01000025">
    <property type="protein sequence ID" value="TCX58088.1"/>
    <property type="molecule type" value="Genomic_DNA"/>
</dbReference>
<name>A0A483K5H0_9ENTR</name>